<reference evidence="1" key="1">
    <citation type="journal article" date="2023" name="Insect Mol. Biol.">
        <title>Genome sequencing provides insights into the evolution of gene families encoding plant cell wall-degrading enzymes in longhorned beetles.</title>
        <authorList>
            <person name="Shin N.R."/>
            <person name="Okamura Y."/>
            <person name="Kirsch R."/>
            <person name="Pauchet Y."/>
        </authorList>
    </citation>
    <scope>NUCLEOTIDE SEQUENCE</scope>
    <source>
        <strain evidence="1">AMC_N1</strain>
    </source>
</reference>
<evidence type="ECO:0000313" key="2">
    <source>
        <dbReference type="Proteomes" id="UP001162162"/>
    </source>
</evidence>
<sequence length="98" mass="10950">MHTMFIAGNGGSGGWPHRVKPLAIFRCEMFPFHQIGEFKVQLHADGFGSQEYGPAWGTSRGVIEVDRHTPPPHPKCNDINDFSQIYKSIAPNLSCRIN</sequence>
<comment type="caution">
    <text evidence="1">The sequence shown here is derived from an EMBL/GenBank/DDBJ whole genome shotgun (WGS) entry which is preliminary data.</text>
</comment>
<accession>A0AAV8Y4C4</accession>
<protein>
    <submittedName>
        <fullName evidence="1">Uncharacterized protein</fullName>
    </submittedName>
</protein>
<gene>
    <name evidence="1" type="ORF">NQ318_017104</name>
</gene>
<evidence type="ECO:0000313" key="1">
    <source>
        <dbReference type="EMBL" id="KAJ8945988.1"/>
    </source>
</evidence>
<dbReference type="EMBL" id="JAPWTK010000201">
    <property type="protein sequence ID" value="KAJ8945988.1"/>
    <property type="molecule type" value="Genomic_DNA"/>
</dbReference>
<organism evidence="1 2">
    <name type="scientific">Aromia moschata</name>
    <dbReference type="NCBI Taxonomy" id="1265417"/>
    <lineage>
        <taxon>Eukaryota</taxon>
        <taxon>Metazoa</taxon>
        <taxon>Ecdysozoa</taxon>
        <taxon>Arthropoda</taxon>
        <taxon>Hexapoda</taxon>
        <taxon>Insecta</taxon>
        <taxon>Pterygota</taxon>
        <taxon>Neoptera</taxon>
        <taxon>Endopterygota</taxon>
        <taxon>Coleoptera</taxon>
        <taxon>Polyphaga</taxon>
        <taxon>Cucujiformia</taxon>
        <taxon>Chrysomeloidea</taxon>
        <taxon>Cerambycidae</taxon>
        <taxon>Cerambycinae</taxon>
        <taxon>Callichromatini</taxon>
        <taxon>Aromia</taxon>
    </lineage>
</organism>
<dbReference type="Proteomes" id="UP001162162">
    <property type="component" value="Unassembled WGS sequence"/>
</dbReference>
<proteinExistence type="predicted"/>
<dbReference type="AlphaFoldDB" id="A0AAV8Y4C4"/>
<name>A0AAV8Y4C4_9CUCU</name>
<keyword evidence="2" id="KW-1185">Reference proteome</keyword>